<dbReference type="Gene3D" id="3.40.462.20">
    <property type="match status" value="1"/>
</dbReference>
<dbReference type="PANTHER" id="PTHR42973:SF53">
    <property type="entry name" value="FAD-BINDING PCMH-TYPE DOMAIN-CONTAINING PROTEIN-RELATED"/>
    <property type="match status" value="1"/>
</dbReference>
<sequence length="543" mass="57919">MYLYLAIALLASIPFALLSTTTPGAELITAITMRLTSALALPLASGVLSSLSLASASSSSAGAKSDNVGCNTLHHGGSLLADSVFFPESTVYRNESQNFWSNTEIMAPACVFRPASAQALGEGIALLRLENAQFAVRGGGHMGIRGSNNIDNGVLIVMSALNTLELNDDQSILSVGPSYRWGDVYTWLEPYGLAVAGGRLAPVGVPGLLLAGGVNFYGNQVGFGCDTVVNYEVVLADGSVVEVNKDSHPDLFWALKGGSSNFGIVTRFDLQTISSPKIWAGSYTVSEEYIDDFLKAIATYAADISDPKTHLVPALVPSPGSATLASAILFYDSEDEEFPAAFKPFTDIPAVSSTLAFKTLAEFSAELGQMVTDGINDVFVAGTVVGTTFDELQRGISIINSTFFSRLPELYAQIPAENISIIQLDWQPIGKLWMDASAAAGGNALGLDPSKVYLAYAEVVEWTGAQYDETVMKWVEETTYAINNATQREGLHDPFNYIGDAAGFQSIFPGYGAENHQRLVSIAQKYDPNATFQTLMPGGFKVY</sequence>
<evidence type="ECO:0000313" key="8">
    <source>
        <dbReference type="Proteomes" id="UP000053475"/>
    </source>
</evidence>
<feature type="domain" description="FAD-binding PCMH-type" evidence="6">
    <location>
        <begin position="104"/>
        <end position="275"/>
    </location>
</feature>
<dbReference type="InterPro" id="IPR016166">
    <property type="entry name" value="FAD-bd_PCMH"/>
</dbReference>
<dbReference type="InterPro" id="IPR016169">
    <property type="entry name" value="FAD-bd_PCMH_sub2"/>
</dbReference>
<dbReference type="InterPro" id="IPR050416">
    <property type="entry name" value="FAD-linked_Oxidoreductase"/>
</dbReference>
<keyword evidence="5" id="KW-0732">Signal</keyword>
<keyword evidence="3" id="KW-0274">FAD</keyword>
<gene>
    <name evidence="7" type="ORF">HK57_00164</name>
</gene>
<comment type="similarity">
    <text evidence="1">Belongs to the oxygen-dependent FAD-linked oxidoreductase family.</text>
</comment>
<dbReference type="Pfam" id="PF01565">
    <property type="entry name" value="FAD_binding_4"/>
    <property type="match status" value="1"/>
</dbReference>
<name>A0A0C1E375_ASPUT</name>
<evidence type="ECO:0000256" key="4">
    <source>
        <dbReference type="ARBA" id="ARBA00023002"/>
    </source>
</evidence>
<dbReference type="Gene3D" id="3.30.465.10">
    <property type="match status" value="1"/>
</dbReference>
<keyword evidence="8" id="KW-1185">Reference proteome</keyword>
<dbReference type="InterPro" id="IPR036318">
    <property type="entry name" value="FAD-bd_PCMH-like_sf"/>
</dbReference>
<dbReference type="GO" id="GO:0016491">
    <property type="term" value="F:oxidoreductase activity"/>
    <property type="evidence" value="ECO:0007669"/>
    <property type="project" value="UniProtKB-KW"/>
</dbReference>
<evidence type="ECO:0000256" key="5">
    <source>
        <dbReference type="SAM" id="SignalP"/>
    </source>
</evidence>
<evidence type="ECO:0000256" key="2">
    <source>
        <dbReference type="ARBA" id="ARBA00022630"/>
    </source>
</evidence>
<dbReference type="EMBL" id="JOMC01000015">
    <property type="protein sequence ID" value="KIA75987.1"/>
    <property type="molecule type" value="Genomic_DNA"/>
</dbReference>
<dbReference type="Gene3D" id="3.30.43.10">
    <property type="entry name" value="Uridine Diphospho-n-acetylenolpyruvylglucosamine Reductase, domain 2"/>
    <property type="match status" value="1"/>
</dbReference>
<dbReference type="GO" id="GO:0071949">
    <property type="term" value="F:FAD binding"/>
    <property type="evidence" value="ECO:0007669"/>
    <property type="project" value="InterPro"/>
</dbReference>
<accession>A0A0C1E375</accession>
<comment type="caution">
    <text evidence="7">The sequence shown here is derived from an EMBL/GenBank/DDBJ whole genome shotgun (WGS) entry which is preliminary data.</text>
</comment>
<dbReference type="PROSITE" id="PS51387">
    <property type="entry name" value="FAD_PCMH"/>
    <property type="match status" value="1"/>
</dbReference>
<dbReference type="SUPFAM" id="SSF56176">
    <property type="entry name" value="FAD-binding/transporter-associated domain-like"/>
    <property type="match status" value="1"/>
</dbReference>
<protein>
    <recommendedName>
        <fullName evidence="6">FAD-binding PCMH-type domain-containing protein</fullName>
    </recommendedName>
</protein>
<feature type="signal peptide" evidence="5">
    <location>
        <begin position="1"/>
        <end position="18"/>
    </location>
</feature>
<proteinExistence type="inferred from homology"/>
<keyword evidence="2" id="KW-0285">Flavoprotein</keyword>
<evidence type="ECO:0000256" key="1">
    <source>
        <dbReference type="ARBA" id="ARBA00005466"/>
    </source>
</evidence>
<evidence type="ECO:0000256" key="3">
    <source>
        <dbReference type="ARBA" id="ARBA00022827"/>
    </source>
</evidence>
<reference evidence="7 8" key="1">
    <citation type="submission" date="2014-11" db="EMBL/GenBank/DDBJ databases">
        <title>Genomics derived discovery of secondary metabolites biosynthetic gene clusters in Aspergillus ustus.</title>
        <authorList>
            <person name="Pi B."/>
            <person name="Dai F."/>
            <person name="Song X."/>
            <person name="Zhu C."/>
            <person name="Li H."/>
            <person name="Yu D."/>
        </authorList>
    </citation>
    <scope>NUCLEOTIDE SEQUENCE [LARGE SCALE GENOMIC DNA]</scope>
    <source>
        <strain evidence="7 8">3.3904</strain>
    </source>
</reference>
<evidence type="ECO:0000259" key="6">
    <source>
        <dbReference type="PROSITE" id="PS51387"/>
    </source>
</evidence>
<dbReference type="Proteomes" id="UP000053475">
    <property type="component" value="Unassembled WGS sequence"/>
</dbReference>
<dbReference type="AlphaFoldDB" id="A0A0C1E375"/>
<organism evidence="7 8">
    <name type="scientific">Aspergillus ustus</name>
    <dbReference type="NCBI Taxonomy" id="40382"/>
    <lineage>
        <taxon>Eukaryota</taxon>
        <taxon>Fungi</taxon>
        <taxon>Dikarya</taxon>
        <taxon>Ascomycota</taxon>
        <taxon>Pezizomycotina</taxon>
        <taxon>Eurotiomycetes</taxon>
        <taxon>Eurotiomycetidae</taxon>
        <taxon>Eurotiales</taxon>
        <taxon>Aspergillaceae</taxon>
        <taxon>Aspergillus</taxon>
        <taxon>Aspergillus subgen. Nidulantes</taxon>
    </lineage>
</organism>
<dbReference type="InterPro" id="IPR016167">
    <property type="entry name" value="FAD-bd_PCMH_sub1"/>
</dbReference>
<dbReference type="PANTHER" id="PTHR42973">
    <property type="entry name" value="BINDING OXIDOREDUCTASE, PUTATIVE (AFU_ORTHOLOGUE AFUA_1G17690)-RELATED"/>
    <property type="match status" value="1"/>
</dbReference>
<feature type="chain" id="PRO_5002131251" description="FAD-binding PCMH-type domain-containing protein" evidence="5">
    <location>
        <begin position="19"/>
        <end position="543"/>
    </location>
</feature>
<keyword evidence="4" id="KW-0560">Oxidoreductase</keyword>
<dbReference type="InterPro" id="IPR006094">
    <property type="entry name" value="Oxid_FAD_bind_N"/>
</dbReference>
<evidence type="ECO:0000313" key="7">
    <source>
        <dbReference type="EMBL" id="KIA75987.1"/>
    </source>
</evidence>